<proteinExistence type="inferred from homology"/>
<evidence type="ECO:0000313" key="8">
    <source>
        <dbReference type="EMBL" id="MFD2841675.1"/>
    </source>
</evidence>
<evidence type="ECO:0000256" key="5">
    <source>
        <dbReference type="ARBA" id="ARBA00022779"/>
    </source>
</evidence>
<feature type="domain" description="Flagellar motor switch protein FliN-like C-terminal" evidence="7">
    <location>
        <begin position="180"/>
        <end position="250"/>
    </location>
</feature>
<name>A0ABW5XK49_9MICO</name>
<organism evidence="8 9">
    <name type="scientific">Populibacterium corticicola</name>
    <dbReference type="NCBI Taxonomy" id="1812826"/>
    <lineage>
        <taxon>Bacteria</taxon>
        <taxon>Bacillati</taxon>
        <taxon>Actinomycetota</taxon>
        <taxon>Actinomycetes</taxon>
        <taxon>Micrococcales</taxon>
        <taxon>Jonesiaceae</taxon>
        <taxon>Populibacterium</taxon>
    </lineage>
</organism>
<keyword evidence="9" id="KW-1185">Reference proteome</keyword>
<accession>A0ABW5XK49</accession>
<dbReference type="InterPro" id="IPR012826">
    <property type="entry name" value="FliN"/>
</dbReference>
<dbReference type="NCBIfam" id="TIGR02480">
    <property type="entry name" value="fliN"/>
    <property type="match status" value="1"/>
</dbReference>
<reference evidence="9" key="1">
    <citation type="journal article" date="2019" name="Int. J. Syst. Evol. Microbiol.">
        <title>The Global Catalogue of Microorganisms (GCM) 10K type strain sequencing project: providing services to taxonomists for standard genome sequencing and annotation.</title>
        <authorList>
            <consortium name="The Broad Institute Genomics Platform"/>
            <consortium name="The Broad Institute Genome Sequencing Center for Infectious Disease"/>
            <person name="Wu L."/>
            <person name="Ma J."/>
        </authorList>
    </citation>
    <scope>NUCLEOTIDE SEQUENCE [LARGE SCALE GENOMIC DNA]</scope>
    <source>
        <strain evidence="9">KCTC 33576</strain>
    </source>
</reference>
<keyword evidence="5" id="KW-0283">Flagellar rotation</keyword>
<keyword evidence="8" id="KW-0966">Cell projection</keyword>
<dbReference type="Pfam" id="PF01052">
    <property type="entry name" value="FliMN_C"/>
    <property type="match status" value="1"/>
</dbReference>
<dbReference type="InterPro" id="IPR001543">
    <property type="entry name" value="FliN-like_C"/>
</dbReference>
<evidence type="ECO:0000259" key="7">
    <source>
        <dbReference type="Pfam" id="PF01052"/>
    </source>
</evidence>
<dbReference type="PRINTS" id="PR00956">
    <property type="entry name" value="FLGMOTORFLIN"/>
</dbReference>
<evidence type="ECO:0000313" key="9">
    <source>
        <dbReference type="Proteomes" id="UP001597391"/>
    </source>
</evidence>
<dbReference type="RefSeq" id="WP_377467935.1">
    <property type="nucleotide sequence ID" value="NZ_JBHUOP010000008.1"/>
</dbReference>
<comment type="similarity">
    <text evidence="2">Belongs to the FliN/MopA/SpaO family.</text>
</comment>
<dbReference type="PANTHER" id="PTHR43484">
    <property type="match status" value="1"/>
</dbReference>
<sequence>MNASTLADFQAVATELAKLLPSDVPLEVNFVPNPPAEFNFDVEYHSTMRRVGANEINLMLIVDDVVVAPLAKAGLGFEPEVALRTALEQVSGALGEAVTVDFTPELEQFREGETSFFVLRAGPHVRGWFGIQIREGGSVGNDFDSLNDGAAQAKPASISQFTEAATPVRESVANVGNMRLLYDVEMTLTAEIGRAKLPVRQILDLTPGAIVELDRVAGSPADLMVNGHLVARGEVVVIDEDYGLRITEILDASEAFA</sequence>
<gene>
    <name evidence="8" type="primary">fliN</name>
    <name evidence="8" type="ORF">ACFSYH_14000</name>
</gene>
<keyword evidence="8" id="KW-0282">Flagellum</keyword>
<dbReference type="Gene3D" id="2.30.330.10">
    <property type="entry name" value="SpoA-like"/>
    <property type="match status" value="1"/>
</dbReference>
<evidence type="ECO:0000256" key="4">
    <source>
        <dbReference type="ARBA" id="ARBA00022500"/>
    </source>
</evidence>
<dbReference type="InterPro" id="IPR001172">
    <property type="entry name" value="FliN_T3SS_HrcQb"/>
</dbReference>
<evidence type="ECO:0000256" key="2">
    <source>
        <dbReference type="ARBA" id="ARBA00009226"/>
    </source>
</evidence>
<dbReference type="SUPFAM" id="SSF101801">
    <property type="entry name" value="Surface presentation of antigens (SPOA)"/>
    <property type="match status" value="1"/>
</dbReference>
<keyword evidence="8" id="KW-0969">Cilium</keyword>
<dbReference type="Proteomes" id="UP001597391">
    <property type="component" value="Unassembled WGS sequence"/>
</dbReference>
<dbReference type="InterPro" id="IPR036429">
    <property type="entry name" value="SpoA-like_sf"/>
</dbReference>
<comment type="subcellular location">
    <subcellularLocation>
        <location evidence="1">Cell membrane</location>
        <topology evidence="1">Peripheral membrane protein</topology>
        <orientation evidence="1">Cytoplasmic side</orientation>
    </subcellularLocation>
</comment>
<evidence type="ECO:0000256" key="3">
    <source>
        <dbReference type="ARBA" id="ARBA00022475"/>
    </source>
</evidence>
<evidence type="ECO:0000256" key="6">
    <source>
        <dbReference type="ARBA" id="ARBA00023136"/>
    </source>
</evidence>
<keyword evidence="4" id="KW-0145">Chemotaxis</keyword>
<comment type="caution">
    <text evidence="8">The sequence shown here is derived from an EMBL/GenBank/DDBJ whole genome shotgun (WGS) entry which is preliminary data.</text>
</comment>
<dbReference type="PANTHER" id="PTHR43484:SF1">
    <property type="entry name" value="FLAGELLAR MOTOR SWITCH PROTEIN FLIN"/>
    <property type="match status" value="1"/>
</dbReference>
<keyword evidence="6" id="KW-0472">Membrane</keyword>
<keyword evidence="3" id="KW-1003">Cell membrane</keyword>
<dbReference type="InterPro" id="IPR051469">
    <property type="entry name" value="FliN/MopA/SpaO"/>
</dbReference>
<protein>
    <submittedName>
        <fullName evidence="8">Flagellar motor switch protein FliN</fullName>
    </submittedName>
</protein>
<dbReference type="EMBL" id="JBHUOP010000008">
    <property type="protein sequence ID" value="MFD2841675.1"/>
    <property type="molecule type" value="Genomic_DNA"/>
</dbReference>
<evidence type="ECO:0000256" key="1">
    <source>
        <dbReference type="ARBA" id="ARBA00004413"/>
    </source>
</evidence>